<keyword evidence="3 10" id="KW-0489">Methyltransferase</keyword>
<dbReference type="FunFam" id="3.30.300.110:FF:000001">
    <property type="entry name" value="tRNA (guanine(37)-N1)-methyltransferase"/>
    <property type="match status" value="1"/>
</dbReference>
<proteinExistence type="inferred from homology"/>
<evidence type="ECO:0000256" key="6">
    <source>
        <dbReference type="ARBA" id="ARBA00022694"/>
    </source>
</evidence>
<dbReference type="CDD" id="cd02440">
    <property type="entry name" value="AdoMet_MTases"/>
    <property type="match status" value="1"/>
</dbReference>
<evidence type="ECO:0000313" key="14">
    <source>
        <dbReference type="Proteomes" id="UP000274922"/>
    </source>
</evidence>
<keyword evidence="2 10" id="KW-0963">Cytoplasm</keyword>
<reference evidence="14" key="1">
    <citation type="journal article" date="2018" name="Nat. Microbiol.">
        <title>Leveraging single-cell genomics to expand the fungal tree of life.</title>
        <authorList>
            <person name="Ahrendt S.R."/>
            <person name="Quandt C.A."/>
            <person name="Ciobanu D."/>
            <person name="Clum A."/>
            <person name="Salamov A."/>
            <person name="Andreopoulos B."/>
            <person name="Cheng J.F."/>
            <person name="Woyke T."/>
            <person name="Pelin A."/>
            <person name="Henrissat B."/>
            <person name="Reynolds N.K."/>
            <person name="Benny G.L."/>
            <person name="Smith M.E."/>
            <person name="James T.Y."/>
            <person name="Grigoriev I.V."/>
        </authorList>
    </citation>
    <scope>NUCLEOTIDE SEQUENCE [LARGE SCALE GENOMIC DNA]</scope>
    <source>
        <strain evidence="14">ATCC 52028</strain>
    </source>
</reference>
<feature type="domain" description="SAM-dependent methyltransferase TRM5/TYW2-type" evidence="12">
    <location>
        <begin position="138"/>
        <end position="465"/>
    </location>
</feature>
<dbReference type="InterPro" id="IPR056744">
    <property type="entry name" value="TRM5/TYW2-like_N"/>
</dbReference>
<keyword evidence="6 10" id="KW-0819">tRNA processing</keyword>
<evidence type="ECO:0000256" key="8">
    <source>
        <dbReference type="ARBA" id="ARBA00023242"/>
    </source>
</evidence>
<dbReference type="PANTHER" id="PTHR23245:SF43">
    <property type="entry name" value="TRNA (GUANINE(37)-N1)-METHYLTRANSFERASE 2"/>
    <property type="match status" value="1"/>
</dbReference>
<dbReference type="InterPro" id="IPR029063">
    <property type="entry name" value="SAM-dependent_MTases_sf"/>
</dbReference>
<dbReference type="EC" id="2.1.1.228" evidence="10"/>
<organism evidence="13 14">
    <name type="scientific">Caulochytrium protostelioides</name>
    <dbReference type="NCBI Taxonomy" id="1555241"/>
    <lineage>
        <taxon>Eukaryota</taxon>
        <taxon>Fungi</taxon>
        <taxon>Fungi incertae sedis</taxon>
        <taxon>Chytridiomycota</taxon>
        <taxon>Chytridiomycota incertae sedis</taxon>
        <taxon>Chytridiomycetes</taxon>
        <taxon>Caulochytriales</taxon>
        <taxon>Caulochytriaceae</taxon>
        <taxon>Caulochytrium</taxon>
    </lineage>
</organism>
<evidence type="ECO:0000256" key="11">
    <source>
        <dbReference type="SAM" id="MobiDB-lite"/>
    </source>
</evidence>
<keyword evidence="14" id="KW-1185">Reference proteome</keyword>
<feature type="binding site" evidence="10">
    <location>
        <begin position="295"/>
        <end position="296"/>
    </location>
    <ligand>
        <name>S-adenosyl-L-methionine</name>
        <dbReference type="ChEBI" id="CHEBI:59789"/>
    </ligand>
</feature>
<evidence type="ECO:0000256" key="7">
    <source>
        <dbReference type="ARBA" id="ARBA00023128"/>
    </source>
</evidence>
<dbReference type="OrthoDB" id="408788at2759"/>
<evidence type="ECO:0000259" key="12">
    <source>
        <dbReference type="PROSITE" id="PS51684"/>
    </source>
</evidence>
<evidence type="ECO:0000256" key="5">
    <source>
        <dbReference type="ARBA" id="ARBA00022691"/>
    </source>
</evidence>
<comment type="catalytic activity">
    <reaction evidence="9 10">
        <text>guanosine(37) in tRNA + S-adenosyl-L-methionine = N(1)-methylguanosine(37) in tRNA + S-adenosyl-L-homocysteine + H(+)</text>
        <dbReference type="Rhea" id="RHEA:36899"/>
        <dbReference type="Rhea" id="RHEA-COMP:10145"/>
        <dbReference type="Rhea" id="RHEA-COMP:10147"/>
        <dbReference type="ChEBI" id="CHEBI:15378"/>
        <dbReference type="ChEBI" id="CHEBI:57856"/>
        <dbReference type="ChEBI" id="CHEBI:59789"/>
        <dbReference type="ChEBI" id="CHEBI:73542"/>
        <dbReference type="ChEBI" id="CHEBI:74269"/>
        <dbReference type="EC" id="2.1.1.228"/>
    </reaction>
</comment>
<protein>
    <recommendedName>
        <fullName evidence="10">tRNA (guanine(37)-N1)-methyltransferase</fullName>
        <ecNumber evidence="10">2.1.1.228</ecNumber>
    </recommendedName>
    <alternativeName>
        <fullName evidence="10">M1G-methyltransferase</fullName>
    </alternativeName>
    <alternativeName>
        <fullName evidence="10">tRNA [GM37] methyltransferase</fullName>
    </alternativeName>
    <alternativeName>
        <fullName evidence="10">tRNA methyltransferase 5</fullName>
    </alternativeName>
</protein>
<dbReference type="EMBL" id="ML014117">
    <property type="protein sequence ID" value="RKP03817.1"/>
    <property type="molecule type" value="Genomic_DNA"/>
</dbReference>
<comment type="function">
    <text evidence="10">Specifically methylates the N1 position of guanosine-37 in various cytoplasmic and mitochondrial tRNAs. Methylation is not dependent on the nature of the nucleoside 5' of the target nucleoside. This is the first step in the biosynthesis of wybutosine (yW), a modified base adjacent to the anticodon of tRNAs and required for accurate decoding.</text>
</comment>
<keyword evidence="8 10" id="KW-0539">Nucleus</keyword>
<dbReference type="GO" id="GO:0002939">
    <property type="term" value="P:tRNA N1-guanine methylation"/>
    <property type="evidence" value="ECO:0007669"/>
    <property type="project" value="TreeGrafter"/>
</dbReference>
<evidence type="ECO:0000256" key="10">
    <source>
        <dbReference type="HAMAP-Rule" id="MF_03152"/>
    </source>
</evidence>
<dbReference type="SUPFAM" id="SSF53335">
    <property type="entry name" value="S-adenosyl-L-methionine-dependent methyltransferases"/>
    <property type="match status" value="1"/>
</dbReference>
<evidence type="ECO:0000256" key="9">
    <source>
        <dbReference type="ARBA" id="ARBA00047783"/>
    </source>
</evidence>
<comment type="subcellular location">
    <subcellularLocation>
        <location evidence="10">Mitochondrion matrix</location>
    </subcellularLocation>
    <subcellularLocation>
        <location evidence="10">Nucleus</location>
    </subcellularLocation>
    <subcellularLocation>
        <location evidence="10">Cytoplasm</location>
    </subcellularLocation>
    <text evidence="10">Predominantly in the mitochondria and in the nucleus.</text>
</comment>
<dbReference type="Pfam" id="PF02475">
    <property type="entry name" value="TRM5-TYW2_MTfase"/>
    <property type="match status" value="1"/>
</dbReference>
<keyword evidence="7 10" id="KW-0496">Mitochondrion</keyword>
<evidence type="ECO:0000256" key="3">
    <source>
        <dbReference type="ARBA" id="ARBA00022603"/>
    </source>
</evidence>
<comment type="subunit">
    <text evidence="10">Monomer.</text>
</comment>
<dbReference type="AlphaFoldDB" id="A0A4P9XE51"/>
<feature type="binding site" evidence="10">
    <location>
        <position position="227"/>
    </location>
    <ligand>
        <name>S-adenosyl-L-methionine</name>
        <dbReference type="ChEBI" id="CHEBI:59789"/>
    </ligand>
</feature>
<accession>A0A4P9XE51</accession>
<evidence type="ECO:0000256" key="2">
    <source>
        <dbReference type="ARBA" id="ARBA00022490"/>
    </source>
</evidence>
<dbReference type="Pfam" id="PF25133">
    <property type="entry name" value="TYW2_N_2"/>
    <property type="match status" value="1"/>
</dbReference>
<evidence type="ECO:0000256" key="1">
    <source>
        <dbReference type="ARBA" id="ARBA00009775"/>
    </source>
</evidence>
<keyword evidence="5 10" id="KW-0949">S-adenosyl-L-methionine</keyword>
<dbReference type="PANTHER" id="PTHR23245">
    <property type="entry name" value="TRNA METHYLTRANSFERASE"/>
    <property type="match status" value="1"/>
</dbReference>
<sequence>MAPTSDPPAFAYTPFREGLRPPTLTGITDANFSESLFIREWTVPAIQISRPACGKAMAQLRDRGILTLPRLPSIRAASDDEHRLLLIEPAFLQEVASFLEAHRGELTKQTITLDYKYWTSDQILRAVLPESLDIPGAFETVGHIAHLNLREGYDDYKKTIGRVILDKCATIRTVVNKLDSIDHTFRFFKMEVLAGDDDFLTTVREDQVKFQFDFSRVYWNSRLQGEHHRLVSRHFQKGQAIADVMAGVGPFALPAALHKECLVFANDLNPESYKWLKANTDANHLGHLVVPFNQDGRAFITDSLALLHDEDRRKAIAERFARMQSLRAKKGLKRKRPEAGPEGAADAAEPEVPLHPFSRTESLPRAFDHYVMNLPASAVTFTDAFLALRESYAAMIADASSPVSRAPLIHCYAFTKDMEQPEADAQKQVEEVMGLSLAGHVVECHNVRKVAPRKDMMCLSFRLPLPCDVSLARSLYT</sequence>
<dbReference type="HAMAP" id="MF_03152">
    <property type="entry name" value="TRM5"/>
    <property type="match status" value="1"/>
</dbReference>
<dbReference type="PROSITE" id="PS51684">
    <property type="entry name" value="SAM_MT_TRM5_TYW2"/>
    <property type="match status" value="1"/>
</dbReference>
<comment type="similarity">
    <text evidence="10">Belongs to the TRM5 / TYW2 family.</text>
</comment>
<feature type="binding site" evidence="10">
    <location>
        <begin position="267"/>
        <end position="268"/>
    </location>
    <ligand>
        <name>S-adenosyl-L-methionine</name>
        <dbReference type="ChEBI" id="CHEBI:59789"/>
    </ligand>
</feature>
<feature type="binding site" evidence="10">
    <location>
        <position position="373"/>
    </location>
    <ligand>
        <name>S-adenosyl-L-methionine</name>
        <dbReference type="ChEBI" id="CHEBI:59789"/>
    </ligand>
</feature>
<gene>
    <name evidence="10" type="primary">TRM5</name>
    <name evidence="13" type="ORF">CXG81DRAFT_23514</name>
</gene>
<dbReference type="InterPro" id="IPR025792">
    <property type="entry name" value="tRNA_Gua_MeTrfase_euk"/>
</dbReference>
<dbReference type="GO" id="GO:0070901">
    <property type="term" value="P:mitochondrial tRNA methylation"/>
    <property type="evidence" value="ECO:0007669"/>
    <property type="project" value="UniProtKB-ARBA"/>
</dbReference>
<feature type="compositionally biased region" description="Low complexity" evidence="11">
    <location>
        <begin position="340"/>
        <end position="350"/>
    </location>
</feature>
<dbReference type="Gene3D" id="3.40.50.150">
    <property type="entry name" value="Vaccinia Virus protein VP39"/>
    <property type="match status" value="1"/>
</dbReference>
<dbReference type="Proteomes" id="UP000274922">
    <property type="component" value="Unassembled WGS sequence"/>
</dbReference>
<dbReference type="GO" id="GO:0052906">
    <property type="term" value="F:tRNA (guanine(37)-N1)-methyltransferase activity"/>
    <property type="evidence" value="ECO:0007669"/>
    <property type="project" value="UniProtKB-UniRule"/>
</dbReference>
<comment type="similarity">
    <text evidence="1">Belongs to the class I-like SAM-binding methyltransferase superfamily. TRM5/TYW2 family.</text>
</comment>
<dbReference type="GO" id="GO:0005634">
    <property type="term" value="C:nucleus"/>
    <property type="evidence" value="ECO:0007669"/>
    <property type="project" value="UniProtKB-SubCell"/>
</dbReference>
<feature type="region of interest" description="Disordered" evidence="11">
    <location>
        <begin position="329"/>
        <end position="350"/>
    </location>
</feature>
<dbReference type="STRING" id="1555241.A0A4P9XE51"/>
<dbReference type="InterPro" id="IPR030382">
    <property type="entry name" value="MeTrfase_TRM5/TYW2"/>
</dbReference>
<evidence type="ECO:0000256" key="4">
    <source>
        <dbReference type="ARBA" id="ARBA00022679"/>
    </source>
</evidence>
<dbReference type="GO" id="GO:0005759">
    <property type="term" value="C:mitochondrial matrix"/>
    <property type="evidence" value="ECO:0007669"/>
    <property type="project" value="UniProtKB-SubCell"/>
</dbReference>
<evidence type="ECO:0000313" key="13">
    <source>
        <dbReference type="EMBL" id="RKP03817.1"/>
    </source>
</evidence>
<dbReference type="InterPro" id="IPR056743">
    <property type="entry name" value="TRM5-TYW2-like_MTfase"/>
</dbReference>
<name>A0A4P9XE51_9FUNG</name>
<keyword evidence="4 10" id="KW-0808">Transferase</keyword>
<dbReference type="Gene3D" id="3.30.300.110">
    <property type="entry name" value="Met-10+ protein-like domains"/>
    <property type="match status" value="1"/>
</dbReference>